<dbReference type="RefSeq" id="WP_110470551.1">
    <property type="nucleotide sequence ID" value="NZ_QJSP01000009.1"/>
</dbReference>
<dbReference type="Gene3D" id="1.10.12.10">
    <property type="entry name" value="Lyase 2-enoyl-coa Hydratase, Chain A, domain 2"/>
    <property type="match status" value="1"/>
</dbReference>
<name>A0A318RIF6_WILLI</name>
<comment type="caution">
    <text evidence="2">The sequence shown here is derived from an EMBL/GenBank/DDBJ whole genome shotgun (WGS) entry which is preliminary data.</text>
</comment>
<dbReference type="GO" id="GO:0016853">
    <property type="term" value="F:isomerase activity"/>
    <property type="evidence" value="ECO:0007669"/>
    <property type="project" value="UniProtKB-KW"/>
</dbReference>
<organism evidence="2 3">
    <name type="scientific">Williamsia limnetica</name>
    <dbReference type="NCBI Taxonomy" id="882452"/>
    <lineage>
        <taxon>Bacteria</taxon>
        <taxon>Bacillati</taxon>
        <taxon>Actinomycetota</taxon>
        <taxon>Actinomycetes</taxon>
        <taxon>Mycobacteriales</taxon>
        <taxon>Nocardiaceae</taxon>
        <taxon>Williamsia</taxon>
    </lineage>
</organism>
<evidence type="ECO:0000313" key="3">
    <source>
        <dbReference type="Proteomes" id="UP000247591"/>
    </source>
</evidence>
<keyword evidence="3" id="KW-1185">Reference proteome</keyword>
<keyword evidence="2" id="KW-0413">Isomerase</keyword>
<evidence type="ECO:0000313" key="2">
    <source>
        <dbReference type="EMBL" id="PYE15910.1"/>
    </source>
</evidence>
<comment type="similarity">
    <text evidence="1">Belongs to the enoyl-CoA hydratase/isomerase family.</text>
</comment>
<reference evidence="2 3" key="1">
    <citation type="submission" date="2018-06" db="EMBL/GenBank/DDBJ databases">
        <title>Genomic Encyclopedia of Type Strains, Phase IV (KMG-IV): sequencing the most valuable type-strain genomes for metagenomic binning, comparative biology and taxonomic classification.</title>
        <authorList>
            <person name="Goeker M."/>
        </authorList>
    </citation>
    <scope>NUCLEOTIDE SEQUENCE [LARGE SCALE GENOMIC DNA]</scope>
    <source>
        <strain evidence="2 3">DSM 45521</strain>
    </source>
</reference>
<dbReference type="InterPro" id="IPR029045">
    <property type="entry name" value="ClpP/crotonase-like_dom_sf"/>
</dbReference>
<dbReference type="OrthoDB" id="8452484at2"/>
<sequence>MTAVLNTTDGLATITLARPAAHNALDVATKLALLDAVTTAAKDPSVRAVLITAEGKNFCVGQDLSEHVSALEADPTTAMDTVAEHYNPLIAAIADIEVPVVVAIPGACVGAGFGIALAADIRVAGTKTTFATAFTGIALASDSGLSHALVDALGSSRAAGLMLLGDRVTADQALDWGLVHRVVADEDVLTTAHTLATTLAAGPTAAYREVKSLVAASVGGPAESLERERAAQQRLGTTADHKAAVDAFLAKKKPAFTGR</sequence>
<gene>
    <name evidence="2" type="ORF">DFR67_109138</name>
</gene>
<accession>A0A318RIF6</accession>
<dbReference type="InterPro" id="IPR001753">
    <property type="entry name" value="Enoyl-CoA_hydra/iso"/>
</dbReference>
<dbReference type="CDD" id="cd06558">
    <property type="entry name" value="crotonase-like"/>
    <property type="match status" value="1"/>
</dbReference>
<dbReference type="SUPFAM" id="SSF52096">
    <property type="entry name" value="ClpP/crotonase"/>
    <property type="match status" value="1"/>
</dbReference>
<evidence type="ECO:0000256" key="1">
    <source>
        <dbReference type="ARBA" id="ARBA00005254"/>
    </source>
</evidence>
<dbReference type="EMBL" id="QJSP01000009">
    <property type="protein sequence ID" value="PYE15910.1"/>
    <property type="molecule type" value="Genomic_DNA"/>
</dbReference>
<proteinExistence type="inferred from homology"/>
<protein>
    <submittedName>
        <fullName evidence="2">2-(1,2-epoxy-1,2-dihydrophenyl)acetyl-CoA isomerase</fullName>
    </submittedName>
</protein>
<dbReference type="PANTHER" id="PTHR43459">
    <property type="entry name" value="ENOYL-COA HYDRATASE"/>
    <property type="match status" value="1"/>
</dbReference>
<dbReference type="InterPro" id="IPR014748">
    <property type="entry name" value="Enoyl-CoA_hydra_C"/>
</dbReference>
<dbReference type="PANTHER" id="PTHR43459:SF1">
    <property type="entry name" value="EG:BACN32G11.4 PROTEIN"/>
    <property type="match status" value="1"/>
</dbReference>
<dbReference type="Gene3D" id="3.90.226.10">
    <property type="entry name" value="2-enoyl-CoA Hydratase, Chain A, domain 1"/>
    <property type="match status" value="1"/>
</dbReference>
<dbReference type="Proteomes" id="UP000247591">
    <property type="component" value="Unassembled WGS sequence"/>
</dbReference>
<dbReference type="AlphaFoldDB" id="A0A318RIF6"/>
<dbReference type="Pfam" id="PF00378">
    <property type="entry name" value="ECH_1"/>
    <property type="match status" value="1"/>
</dbReference>